<keyword evidence="2" id="KW-1185">Reference proteome</keyword>
<organism evidence="1 2">
    <name type="scientific">Leucogyrophana mollusca</name>
    <dbReference type="NCBI Taxonomy" id="85980"/>
    <lineage>
        <taxon>Eukaryota</taxon>
        <taxon>Fungi</taxon>
        <taxon>Dikarya</taxon>
        <taxon>Basidiomycota</taxon>
        <taxon>Agaricomycotina</taxon>
        <taxon>Agaricomycetes</taxon>
        <taxon>Agaricomycetidae</taxon>
        <taxon>Boletales</taxon>
        <taxon>Boletales incertae sedis</taxon>
        <taxon>Leucogyrophana</taxon>
    </lineage>
</organism>
<evidence type="ECO:0000313" key="1">
    <source>
        <dbReference type="EMBL" id="KAH7921337.1"/>
    </source>
</evidence>
<name>A0ACB8B6N6_9AGAM</name>
<evidence type="ECO:0000313" key="2">
    <source>
        <dbReference type="Proteomes" id="UP000790709"/>
    </source>
</evidence>
<sequence>MGPRVISSPSTSSWVLGRQLAANSMWTQNGKPDLHSCNRCSGEGPRLWWTCNRVSLPGDSLADLGKLPVMHKGPGKQFRFASRSKPLDLDQGLSICAWLIHGSRESLPPSLLRVDCGASLRTAALVNSSNIHGHYCLCLVGRLRARAGLLFRILPLDSVCPTAMPCLVPRADSS</sequence>
<dbReference type="EMBL" id="MU266531">
    <property type="protein sequence ID" value="KAH7921337.1"/>
    <property type="molecule type" value="Genomic_DNA"/>
</dbReference>
<gene>
    <name evidence="1" type="ORF">BV22DRAFT_737575</name>
</gene>
<reference evidence="1" key="1">
    <citation type="journal article" date="2021" name="New Phytol.">
        <title>Evolutionary innovations through gain and loss of genes in the ectomycorrhizal Boletales.</title>
        <authorList>
            <person name="Wu G."/>
            <person name="Miyauchi S."/>
            <person name="Morin E."/>
            <person name="Kuo A."/>
            <person name="Drula E."/>
            <person name="Varga T."/>
            <person name="Kohler A."/>
            <person name="Feng B."/>
            <person name="Cao Y."/>
            <person name="Lipzen A."/>
            <person name="Daum C."/>
            <person name="Hundley H."/>
            <person name="Pangilinan J."/>
            <person name="Johnson J."/>
            <person name="Barry K."/>
            <person name="LaButti K."/>
            <person name="Ng V."/>
            <person name="Ahrendt S."/>
            <person name="Min B."/>
            <person name="Choi I.G."/>
            <person name="Park H."/>
            <person name="Plett J.M."/>
            <person name="Magnuson J."/>
            <person name="Spatafora J.W."/>
            <person name="Nagy L.G."/>
            <person name="Henrissat B."/>
            <person name="Grigoriev I.V."/>
            <person name="Yang Z.L."/>
            <person name="Xu J."/>
            <person name="Martin F.M."/>
        </authorList>
    </citation>
    <scope>NUCLEOTIDE SEQUENCE</scope>
    <source>
        <strain evidence="1">KUC20120723A-06</strain>
    </source>
</reference>
<comment type="caution">
    <text evidence="1">The sequence shown here is derived from an EMBL/GenBank/DDBJ whole genome shotgun (WGS) entry which is preliminary data.</text>
</comment>
<dbReference type="Proteomes" id="UP000790709">
    <property type="component" value="Unassembled WGS sequence"/>
</dbReference>
<protein>
    <submittedName>
        <fullName evidence="1">Uncharacterized protein</fullName>
    </submittedName>
</protein>
<proteinExistence type="predicted"/>
<accession>A0ACB8B6N6</accession>